<evidence type="ECO:0000313" key="1">
    <source>
        <dbReference type="EMBL" id="NGT90897.1"/>
    </source>
</evidence>
<dbReference type="SUPFAM" id="SSF53756">
    <property type="entry name" value="UDP-Glycosyltransferase/glycogen phosphorylase"/>
    <property type="match status" value="1"/>
</dbReference>
<dbReference type="RefSeq" id="WP_143330583.1">
    <property type="nucleotide sequence ID" value="NZ_CBCSCV010000012.1"/>
</dbReference>
<dbReference type="GO" id="GO:0016740">
    <property type="term" value="F:transferase activity"/>
    <property type="evidence" value="ECO:0007669"/>
    <property type="project" value="UniProtKB-KW"/>
</dbReference>
<comment type="caution">
    <text evidence="1">The sequence shown here is derived from an EMBL/GenBank/DDBJ whole genome shotgun (WGS) entry which is preliminary data.</text>
</comment>
<dbReference type="AlphaFoldDB" id="A0A6G4ZFZ9"/>
<accession>A0A6G4ZFZ9</accession>
<organism evidence="1">
    <name type="scientific">Clostridium perfringens</name>
    <dbReference type="NCBI Taxonomy" id="1502"/>
    <lineage>
        <taxon>Bacteria</taxon>
        <taxon>Bacillati</taxon>
        <taxon>Bacillota</taxon>
        <taxon>Clostridia</taxon>
        <taxon>Eubacteriales</taxon>
        <taxon>Clostridiaceae</taxon>
        <taxon>Clostridium</taxon>
    </lineage>
</organism>
<name>A0A6G4ZFZ9_CLOPF</name>
<sequence>MGLICKNEDSHDMAEKLEILTLDKCLRNLMEKNARCCAEERFDRRNSYKEIIESIEN</sequence>
<gene>
    <name evidence="1" type="ORF">G6Z02_11920</name>
</gene>
<dbReference type="EMBL" id="JAALNF010000006">
    <property type="protein sequence ID" value="NGT90897.1"/>
    <property type="molecule type" value="Genomic_DNA"/>
</dbReference>
<reference evidence="1" key="1">
    <citation type="submission" date="2020-02" db="EMBL/GenBank/DDBJ databases">
        <title>Genomic Insights into the Phylogeny and Genetic Plasticity of the Human and Animal Enteric Pathogen Clostridium perfringens.</title>
        <authorList>
            <person name="Feng Y."/>
            <person name="Hu Y."/>
        </authorList>
    </citation>
    <scope>NUCLEOTIDE SEQUENCE</scope>
    <source>
        <strain evidence="1">CP-08</strain>
    </source>
</reference>
<keyword evidence="1" id="KW-0808">Transferase</keyword>
<dbReference type="Gene3D" id="3.40.50.2000">
    <property type="entry name" value="Glycogen Phosphorylase B"/>
    <property type="match status" value="1"/>
</dbReference>
<proteinExistence type="predicted"/>
<protein>
    <submittedName>
        <fullName evidence="1">Glycosyltransferase family 4 protein</fullName>
    </submittedName>
</protein>